<dbReference type="Gene3D" id="1.10.260.40">
    <property type="entry name" value="lambda repressor-like DNA-binding domains"/>
    <property type="match status" value="1"/>
</dbReference>
<dbReference type="Gene3D" id="2.10.109.10">
    <property type="entry name" value="Umud Fragment, subunit A"/>
    <property type="match status" value="1"/>
</dbReference>
<dbReference type="OrthoDB" id="7475093at2"/>
<dbReference type="GO" id="GO:0003677">
    <property type="term" value="F:DNA binding"/>
    <property type="evidence" value="ECO:0007669"/>
    <property type="project" value="InterPro"/>
</dbReference>
<dbReference type="Proteomes" id="UP000247565">
    <property type="component" value="Unassembled WGS sequence"/>
</dbReference>
<dbReference type="SUPFAM" id="SSF47413">
    <property type="entry name" value="lambda repressor-like DNA-binding domains"/>
    <property type="match status" value="1"/>
</dbReference>
<evidence type="ECO:0000313" key="2">
    <source>
        <dbReference type="EMBL" id="PXY99836.1"/>
    </source>
</evidence>
<dbReference type="InterPro" id="IPR039418">
    <property type="entry name" value="LexA-like"/>
</dbReference>
<dbReference type="CDD" id="cd06529">
    <property type="entry name" value="S24_LexA-like"/>
    <property type="match status" value="1"/>
</dbReference>
<protein>
    <recommendedName>
        <fullName evidence="1">HTH cro/C1-type domain-containing protein</fullName>
    </recommendedName>
</protein>
<evidence type="ECO:0000313" key="3">
    <source>
        <dbReference type="Proteomes" id="UP000247565"/>
    </source>
</evidence>
<dbReference type="CDD" id="cd00093">
    <property type="entry name" value="HTH_XRE"/>
    <property type="match status" value="1"/>
</dbReference>
<dbReference type="InterPro" id="IPR001387">
    <property type="entry name" value="Cro/C1-type_HTH"/>
</dbReference>
<dbReference type="RefSeq" id="WP_110439456.1">
    <property type="nucleotide sequence ID" value="NZ_CP046393.1"/>
</dbReference>
<name>A0A318NBC8_9PROT</name>
<organism evidence="2 3">
    <name type="scientific">Commensalibacter melissae</name>
    <dbReference type="NCBI Taxonomy" id="2070537"/>
    <lineage>
        <taxon>Bacteria</taxon>
        <taxon>Pseudomonadati</taxon>
        <taxon>Pseudomonadota</taxon>
        <taxon>Alphaproteobacteria</taxon>
        <taxon>Acetobacterales</taxon>
        <taxon>Acetobacteraceae</taxon>
    </lineage>
</organism>
<reference evidence="2 3" key="1">
    <citation type="submission" date="2018-05" db="EMBL/GenBank/DDBJ databases">
        <title>Reference genomes for bee gut microbiota database.</title>
        <authorList>
            <person name="Ellegaard K.M."/>
        </authorList>
    </citation>
    <scope>NUCLEOTIDE SEQUENCE [LARGE SCALE GENOMIC DNA]</scope>
    <source>
        <strain evidence="2 3">ESL0284</strain>
    </source>
</reference>
<proteinExistence type="predicted"/>
<keyword evidence="3" id="KW-1185">Reference proteome</keyword>
<dbReference type="InterPro" id="IPR010982">
    <property type="entry name" value="Lambda_DNA-bd_dom_sf"/>
</dbReference>
<dbReference type="EMBL" id="QGLT01000004">
    <property type="protein sequence ID" value="PXY99836.1"/>
    <property type="molecule type" value="Genomic_DNA"/>
</dbReference>
<dbReference type="AlphaFoldDB" id="A0A318NBC8"/>
<accession>A0A318NBC8</accession>
<gene>
    <name evidence="2" type="ORF">DK869_07830</name>
</gene>
<dbReference type="PROSITE" id="PS50943">
    <property type="entry name" value="HTH_CROC1"/>
    <property type="match status" value="1"/>
</dbReference>
<evidence type="ECO:0000259" key="1">
    <source>
        <dbReference type="PROSITE" id="PS50943"/>
    </source>
</evidence>
<dbReference type="InterPro" id="IPR015927">
    <property type="entry name" value="Peptidase_S24_S26A/B/C"/>
</dbReference>
<dbReference type="Pfam" id="PF00717">
    <property type="entry name" value="Peptidase_S24"/>
    <property type="match status" value="1"/>
</dbReference>
<sequence length="246" mass="28366">MNIKKLLFNIENIIKEKNISERKACINAGISPDFIRDMRRNGNFPKVDKLIKLANSLNVSIDYFLNALNPQSFPPSLTLKNPFISLKIIYIKGNIEASQWIQKVEWPQSEWIIFPIPENPEFKNAKSFALNIRDESMNLLYPKGSIIIAVNFSDLERAPKDGECVVTIRYDKLTNCYEQTLKIVEIKENGKIFLWPYSNNPNFTHPIILPRSNSFHSKNNITPSVTIQSLVIGCYHNTIQRIKLQN</sequence>
<dbReference type="SMART" id="SM00530">
    <property type="entry name" value="HTH_XRE"/>
    <property type="match status" value="1"/>
</dbReference>
<feature type="domain" description="HTH cro/C1-type" evidence="1">
    <location>
        <begin position="10"/>
        <end position="64"/>
    </location>
</feature>
<comment type="caution">
    <text evidence="2">The sequence shown here is derived from an EMBL/GenBank/DDBJ whole genome shotgun (WGS) entry which is preliminary data.</text>
</comment>